<protein>
    <recommendedName>
        <fullName evidence="4">Inner membrane protein yqiJ</fullName>
    </recommendedName>
</protein>
<feature type="transmembrane region" description="Helical" evidence="1">
    <location>
        <begin position="7"/>
        <end position="35"/>
    </location>
</feature>
<reference evidence="2 3" key="1">
    <citation type="journal article" date="2013" name="Genome Announc.">
        <title>Draft Genome Sequence of Cesiribacter andamanensis Strain AMV16T, Isolated from a Soil Sample from a Mud Volcano in the Andaman Islands, India.</title>
        <authorList>
            <person name="Shivaji S."/>
            <person name="Ara S."/>
            <person name="Begum Z."/>
            <person name="Srinivas T.N."/>
            <person name="Singh A."/>
            <person name="Kumar Pinnaka A."/>
        </authorList>
    </citation>
    <scope>NUCLEOTIDE SEQUENCE [LARGE SCALE GENOMIC DNA]</scope>
    <source>
        <strain evidence="2 3">AMV16</strain>
    </source>
</reference>
<feature type="transmembrane region" description="Helical" evidence="1">
    <location>
        <begin position="73"/>
        <end position="94"/>
    </location>
</feature>
<feature type="transmembrane region" description="Helical" evidence="1">
    <location>
        <begin position="106"/>
        <end position="131"/>
    </location>
</feature>
<comment type="caution">
    <text evidence="2">The sequence shown here is derived from an EMBL/GenBank/DDBJ whole genome shotgun (WGS) entry which is preliminary data.</text>
</comment>
<dbReference type="Proteomes" id="UP000011910">
    <property type="component" value="Unassembled WGS sequence"/>
</dbReference>
<proteinExistence type="predicted"/>
<keyword evidence="1" id="KW-0472">Membrane</keyword>
<evidence type="ECO:0000313" key="2">
    <source>
        <dbReference type="EMBL" id="EMR02067.1"/>
    </source>
</evidence>
<name>M7N448_9BACT</name>
<dbReference type="STRING" id="1279009.ADICEAN_02813"/>
<evidence type="ECO:0008006" key="4">
    <source>
        <dbReference type="Google" id="ProtNLM"/>
    </source>
</evidence>
<evidence type="ECO:0000313" key="3">
    <source>
        <dbReference type="Proteomes" id="UP000011910"/>
    </source>
</evidence>
<accession>M7N448</accession>
<organism evidence="2 3">
    <name type="scientific">Cesiribacter andamanensis AMV16</name>
    <dbReference type="NCBI Taxonomy" id="1279009"/>
    <lineage>
        <taxon>Bacteria</taxon>
        <taxon>Pseudomonadati</taxon>
        <taxon>Bacteroidota</taxon>
        <taxon>Cytophagia</taxon>
        <taxon>Cytophagales</taxon>
        <taxon>Cesiribacteraceae</taxon>
        <taxon>Cesiribacter</taxon>
    </lineage>
</organism>
<dbReference type="AlphaFoldDB" id="M7N448"/>
<dbReference type="OrthoDB" id="2112507at2"/>
<keyword evidence="3" id="KW-1185">Reference proteome</keyword>
<gene>
    <name evidence="2" type="ORF">ADICEAN_02813</name>
</gene>
<dbReference type="PATRIC" id="fig|1279009.4.peg.2851"/>
<dbReference type="RefSeq" id="WP_009196201.1">
    <property type="nucleotide sequence ID" value="NZ_AODQ01000075.1"/>
</dbReference>
<evidence type="ECO:0000256" key="1">
    <source>
        <dbReference type="SAM" id="Phobius"/>
    </source>
</evidence>
<sequence>MKELFDFALAGANVIPTLLLIAMMLYWSIVLIGAIDLDFLDLDLDTDSSPDGHPEGSLEWLNRLLRFFNLGRVPLMIFLSFLILPLWLFCILVNDMLGIHSLLPGLITLGVGFWLCMFIAKVLTMPFVALFEKMEEEQNFSAIGKICTLQSTVSEGRIGQAVIEQRGKGAPMMLTVCSRPGTLVNSGETALVLEYQADRRCYLVEPYSI</sequence>
<keyword evidence="1" id="KW-1133">Transmembrane helix</keyword>
<keyword evidence="1" id="KW-0812">Transmembrane</keyword>
<dbReference type="EMBL" id="AODQ01000075">
    <property type="protein sequence ID" value="EMR02067.1"/>
    <property type="molecule type" value="Genomic_DNA"/>
</dbReference>
<dbReference type="eggNOG" id="ENOG502ZAKF">
    <property type="taxonomic scope" value="Bacteria"/>
</dbReference>